<organism evidence="4 5">
    <name type="scientific">Algoriphagus zhangzhouensis</name>
    <dbReference type="NCBI Taxonomy" id="1073327"/>
    <lineage>
        <taxon>Bacteria</taxon>
        <taxon>Pseudomonadati</taxon>
        <taxon>Bacteroidota</taxon>
        <taxon>Cytophagia</taxon>
        <taxon>Cytophagales</taxon>
        <taxon>Cyclobacteriaceae</taxon>
        <taxon>Algoriphagus</taxon>
    </lineage>
</organism>
<dbReference type="Pfam" id="PF00534">
    <property type="entry name" value="Glycos_transf_1"/>
    <property type="match status" value="1"/>
</dbReference>
<dbReference type="GO" id="GO:0009103">
    <property type="term" value="P:lipopolysaccharide biosynthetic process"/>
    <property type="evidence" value="ECO:0007669"/>
    <property type="project" value="TreeGrafter"/>
</dbReference>
<sequence length="349" mass="39938">MKKRLLYVTPSFQSFVKADLQILEKHFQVRVNHYPWKNKQYAPVYFFLQFFAMIPSAIWADLIVVNFGGYWAYWPTFFAKLFGKKSVVIVHGTDSAAIPEINYGSLRIPVLRKICGAAYSKTDLILPVSDSLIETELTFDPPITHHQQGIKKLYPDLNPKFKVIYNGLDEDFWTYPKHIQKEENSFLTVMSPSQFSLKGGDIIVELAKEFPTCKFYFAGVGLEDLEMEVPENVHFLGRLSPEILRQTYQKAQFYFQLSSFEGFGCALAEAMLCGCIPIGSNTNHIPQIIGESGFILKKKDLTLATDLIQKVIKVKNKEVLAEKARKQIIQNFTLKQREKELISTLNTVL</sequence>
<dbReference type="CDD" id="cd03801">
    <property type="entry name" value="GT4_PimA-like"/>
    <property type="match status" value="1"/>
</dbReference>
<protein>
    <submittedName>
        <fullName evidence="4">Glycosyltransferase involved in cell wall bisynthesis</fullName>
    </submittedName>
</protein>
<dbReference type="OrthoDB" id="9811239at2"/>
<gene>
    <name evidence="4" type="ORF">SAMN04488108_2554</name>
</gene>
<accession>A0A1M7ZE76</accession>
<keyword evidence="2" id="KW-1133">Transmembrane helix</keyword>
<dbReference type="EMBL" id="FRXN01000003">
    <property type="protein sequence ID" value="SHO63142.1"/>
    <property type="molecule type" value="Genomic_DNA"/>
</dbReference>
<dbReference type="Proteomes" id="UP000184609">
    <property type="component" value="Unassembled WGS sequence"/>
</dbReference>
<dbReference type="InterPro" id="IPR001296">
    <property type="entry name" value="Glyco_trans_1"/>
</dbReference>
<dbReference type="PANTHER" id="PTHR46401:SF2">
    <property type="entry name" value="GLYCOSYLTRANSFERASE WBBK-RELATED"/>
    <property type="match status" value="1"/>
</dbReference>
<evidence type="ECO:0000313" key="5">
    <source>
        <dbReference type="Proteomes" id="UP000184609"/>
    </source>
</evidence>
<evidence type="ECO:0000313" key="4">
    <source>
        <dbReference type="EMBL" id="SHO63142.1"/>
    </source>
</evidence>
<name>A0A1M7ZE76_9BACT</name>
<dbReference type="PANTHER" id="PTHR46401">
    <property type="entry name" value="GLYCOSYLTRANSFERASE WBBK-RELATED"/>
    <property type="match status" value="1"/>
</dbReference>
<evidence type="ECO:0000256" key="1">
    <source>
        <dbReference type="ARBA" id="ARBA00022679"/>
    </source>
</evidence>
<dbReference type="GO" id="GO:0016757">
    <property type="term" value="F:glycosyltransferase activity"/>
    <property type="evidence" value="ECO:0007669"/>
    <property type="project" value="InterPro"/>
</dbReference>
<keyword evidence="2" id="KW-0472">Membrane</keyword>
<reference evidence="5" key="1">
    <citation type="submission" date="2016-12" db="EMBL/GenBank/DDBJ databases">
        <authorList>
            <person name="Varghese N."/>
            <person name="Submissions S."/>
        </authorList>
    </citation>
    <scope>NUCLEOTIDE SEQUENCE [LARGE SCALE GENOMIC DNA]</scope>
    <source>
        <strain evidence="5">DSM 25035</strain>
    </source>
</reference>
<evidence type="ECO:0000256" key="2">
    <source>
        <dbReference type="SAM" id="Phobius"/>
    </source>
</evidence>
<dbReference type="STRING" id="1073327.SAMN04488108_2554"/>
<dbReference type="SUPFAM" id="SSF53756">
    <property type="entry name" value="UDP-Glycosyltransferase/glycogen phosphorylase"/>
    <property type="match status" value="1"/>
</dbReference>
<dbReference type="Gene3D" id="3.40.50.2000">
    <property type="entry name" value="Glycogen Phosphorylase B"/>
    <property type="match status" value="2"/>
</dbReference>
<dbReference type="AlphaFoldDB" id="A0A1M7ZE76"/>
<dbReference type="RefSeq" id="WP_073572176.1">
    <property type="nucleotide sequence ID" value="NZ_FRXN01000003.1"/>
</dbReference>
<feature type="transmembrane region" description="Helical" evidence="2">
    <location>
        <begin position="42"/>
        <end position="74"/>
    </location>
</feature>
<keyword evidence="2" id="KW-0812">Transmembrane</keyword>
<feature type="domain" description="Glycosyl transferase family 1" evidence="3">
    <location>
        <begin position="173"/>
        <end position="326"/>
    </location>
</feature>
<keyword evidence="1 4" id="KW-0808">Transferase</keyword>
<evidence type="ECO:0000259" key="3">
    <source>
        <dbReference type="Pfam" id="PF00534"/>
    </source>
</evidence>
<keyword evidence="5" id="KW-1185">Reference proteome</keyword>
<proteinExistence type="predicted"/>